<dbReference type="EMBL" id="CP021641">
    <property type="protein sequence ID" value="ASR89478.1"/>
    <property type="molecule type" value="Genomic_DNA"/>
</dbReference>
<dbReference type="GeneID" id="96868826"/>
<feature type="chain" id="PRO_5044273849" description="Organic solvent tolerance-like N-terminal domain-containing protein" evidence="1">
    <location>
        <begin position="22"/>
        <end position="158"/>
    </location>
</feature>
<proteinExistence type="predicted"/>
<feature type="signal peptide" evidence="1">
    <location>
        <begin position="1"/>
        <end position="21"/>
    </location>
</feature>
<evidence type="ECO:0008006" key="4">
    <source>
        <dbReference type="Google" id="ProtNLM"/>
    </source>
</evidence>
<sequence>MTMLRISLTVGLLWVSASALAANGQENARLGRVHVQADSIEMLGADSLKASGNVVVIGKDSVIHSHEALISQDGSVIQVQAVQSGQSHTSEFDPLSLQDARAAGGEMRLQREGYVAVKTKGLSTTWWNRATQTCVMVKTSQGRYSEVKVLAASVCMGS</sequence>
<dbReference type="RefSeq" id="WP_094196546.1">
    <property type="nucleotide sequence ID" value="NZ_CP021641.1"/>
</dbReference>
<dbReference type="KEGG" id="afq:AFA_08500"/>
<dbReference type="AlphaFoldDB" id="A0AB33CSD0"/>
<accession>A0AB33CSD0</accession>
<evidence type="ECO:0000256" key="1">
    <source>
        <dbReference type="SAM" id="SignalP"/>
    </source>
</evidence>
<keyword evidence="1" id="KW-0732">Signal</keyword>
<protein>
    <recommendedName>
        <fullName evidence="4">Organic solvent tolerance-like N-terminal domain-containing protein</fullName>
    </recommendedName>
</protein>
<dbReference type="Proteomes" id="UP000214561">
    <property type="component" value="Chromosome"/>
</dbReference>
<reference evidence="2 3" key="1">
    <citation type="submission" date="2017-05" db="EMBL/GenBank/DDBJ databases">
        <authorList>
            <person name="Qiu J.G."/>
            <person name="He J."/>
        </authorList>
    </citation>
    <scope>NUCLEOTIDE SEQUENCE [LARGE SCALE GENOMIC DNA]</scope>
    <source>
        <strain evidence="2 3">JQ135</strain>
    </source>
</reference>
<gene>
    <name evidence="2" type="ORF">AFA_08500</name>
</gene>
<evidence type="ECO:0000313" key="2">
    <source>
        <dbReference type="EMBL" id="ASR89478.1"/>
    </source>
</evidence>
<evidence type="ECO:0000313" key="3">
    <source>
        <dbReference type="Proteomes" id="UP000214561"/>
    </source>
</evidence>
<name>A0AB33CSD0_ALCFA</name>
<organism evidence="2 3">
    <name type="scientific">Alcaligenes faecalis</name>
    <dbReference type="NCBI Taxonomy" id="511"/>
    <lineage>
        <taxon>Bacteria</taxon>
        <taxon>Pseudomonadati</taxon>
        <taxon>Pseudomonadota</taxon>
        <taxon>Betaproteobacteria</taxon>
        <taxon>Burkholderiales</taxon>
        <taxon>Alcaligenaceae</taxon>
        <taxon>Alcaligenes</taxon>
    </lineage>
</organism>